<accession>A0A976N1G9</accession>
<proteinExistence type="predicted"/>
<dbReference type="GO" id="GO:0039615">
    <property type="term" value="C:T=1 icosahedral viral capsid"/>
    <property type="evidence" value="ECO:0007669"/>
    <property type="project" value="UniProtKB-KW"/>
</dbReference>
<reference evidence="5" key="1">
    <citation type="submission" date="2022-02" db="EMBL/GenBank/DDBJ databases">
        <title>Towards deciphering the DNA virus diversity associated with rodent species in the families Cricetidae and Heteromyidae.</title>
        <authorList>
            <person name="Lund M."/>
            <person name="Larsen B.B."/>
            <person name="Gryseels S."/>
            <person name="Kraberger S."/>
            <person name="Rowsey D.M."/>
            <person name="Steger L."/>
            <person name="Yule K.M."/>
            <person name="Upham N.S."/>
            <person name="Worobey M."/>
            <person name="Van Doorslaer K."/>
            <person name="Varsani A."/>
        </authorList>
    </citation>
    <scope>NUCLEOTIDE SEQUENCE</scope>
    <source>
        <strain evidence="5">UA08Rod_4124</strain>
    </source>
</reference>
<name>A0A976N1G9_9VIRU</name>
<evidence type="ECO:0000256" key="2">
    <source>
        <dbReference type="ARBA" id="ARBA00022431"/>
    </source>
</evidence>
<protein>
    <submittedName>
        <fullName evidence="5">Major capsid protein</fullName>
    </submittedName>
</protein>
<keyword evidence="3" id="KW-0167">Capsid protein</keyword>
<keyword evidence="4" id="KW-0946">Virion</keyword>
<evidence type="ECO:0000256" key="3">
    <source>
        <dbReference type="ARBA" id="ARBA00022561"/>
    </source>
</evidence>
<keyword evidence="2" id="KW-1140">T=1 icosahedral capsid protein</keyword>
<dbReference type="EMBL" id="OM869576">
    <property type="protein sequence ID" value="UPW41326.1"/>
    <property type="molecule type" value="Genomic_DNA"/>
</dbReference>
<dbReference type="Pfam" id="PF02305">
    <property type="entry name" value="Phage_F"/>
    <property type="match status" value="1"/>
</dbReference>
<dbReference type="Gene3D" id="2.60.169.10">
    <property type="entry name" value="Microviridae F protein"/>
    <property type="match status" value="1"/>
</dbReference>
<organism evidence="5">
    <name type="scientific">Sigmofec virus UA08Rod_4124</name>
    <dbReference type="NCBI Taxonomy" id="2929395"/>
    <lineage>
        <taxon>Viruses</taxon>
        <taxon>Monodnaviria</taxon>
        <taxon>Sangervirae</taxon>
        <taxon>Phixviricota</taxon>
        <taxon>Malgrandaviricetes</taxon>
        <taxon>Petitvirales</taxon>
        <taxon>Microviridae</taxon>
    </lineage>
</organism>
<evidence type="ECO:0000256" key="1">
    <source>
        <dbReference type="ARBA" id="ARBA00004328"/>
    </source>
</evidence>
<sequence>MGSLFKKPRHSNDSGRNGFDLSQRRIFSAPCGMMLPAFADYAVAGDTYNLNSESFVRTEAVETAAFVKLRYHVDWHFVPMEQLYMFWNEYYNQTQHVETSFVNLNSSVDYSFPKHNLRSVFHSVMVSGPGNFFGREYENGADYIFYCDVFGTPLAWNFRRLWDMFDLGSISSTSFTSTGGFYSLLLKYLAYHKVFYSHYNNTVFFKNENSLYSMDAYHGKEVPQALTSSIMSTIHYRPYNIDYFTNIQPAPTFNSAFVNSALSKDIYDISDINLDAVNPGSKITNAQSQEIAALDKASGGIYLNEPSGSANAVNFGVGDIRTLFALDKLYRITATAGSSYEEQTYAHLGFKVPQGIKKDSYFIGSQVTDIDINEVVATASTGVDNAGGVLGDIAGKGFGLTRGQDNLKFTAPADGVLLAIVSISPLPMYASRCCDVLNRYSDPFDFFHPEFDNIGMVPMYNASQYFNDLTGINGLDISGWTYRYSELKTRYDVVNESIWDTYRSSWAGFKQSLYGDLKDNPSSNVYPSLESLFFVAPQYTNSIFLLNYPYFNPVSSVKDSQPVTPAENYGWSNPFLSSTNVYSGDNFIVNSYFKVFKTSIMSVHSLPKLY</sequence>
<dbReference type="GO" id="GO:0005198">
    <property type="term" value="F:structural molecule activity"/>
    <property type="evidence" value="ECO:0007669"/>
    <property type="project" value="InterPro"/>
</dbReference>
<evidence type="ECO:0000313" key="5">
    <source>
        <dbReference type="EMBL" id="UPW41326.1"/>
    </source>
</evidence>
<comment type="subcellular location">
    <subcellularLocation>
        <location evidence="1">Virion</location>
    </subcellularLocation>
</comment>
<dbReference type="InterPro" id="IPR003514">
    <property type="entry name" value="Microviridae_protein_F"/>
</dbReference>
<dbReference type="InterPro" id="IPR037002">
    <property type="entry name" value="Microviridae_protein_F_sf"/>
</dbReference>
<evidence type="ECO:0000256" key="4">
    <source>
        <dbReference type="ARBA" id="ARBA00022844"/>
    </source>
</evidence>